<organism evidence="4 5">
    <name type="scientific">Lysinibacter cavernae</name>
    <dbReference type="NCBI Taxonomy" id="1640652"/>
    <lineage>
        <taxon>Bacteria</taxon>
        <taxon>Bacillati</taxon>
        <taxon>Actinomycetota</taxon>
        <taxon>Actinomycetes</taxon>
        <taxon>Micrococcales</taxon>
        <taxon>Microbacteriaceae</taxon>
        <taxon>Lysinibacter</taxon>
    </lineage>
</organism>
<keyword evidence="2" id="KW-0472">Membrane</keyword>
<dbReference type="InterPro" id="IPR036249">
    <property type="entry name" value="Thioredoxin-like_sf"/>
</dbReference>
<sequence>MANGTDGRPTKNQRREEAREQARITREKQAKKEKRNRVFLQGGVAVALIAIAAVVVLLVVQAVQPPGPGPRNMASGGLVVGAEFKAQTTPALQPDEDPVVPKPDRENDPIDIVLYADYMCPACGAFEQQNAPLIQSYVGNGEATLEIRPVAFLDRFSSGTKYSTRAANAFACVADSQPDLGYEYHNRLLSAEVQPEENSTGLTNAQLLEQMEAVNIKVDDKMKSCVNDGKFSSFVTASSTRAGSEPVPNSDLDKVSQTPTVIVNGEFLDTQTSTLNDLILKHFKETSTDDTATPTPTPTPAG</sequence>
<reference evidence="4 5" key="1">
    <citation type="submission" date="2020-02" db="EMBL/GenBank/DDBJ databases">
        <title>Sequencing the genomes of 1000 actinobacteria strains.</title>
        <authorList>
            <person name="Klenk H.-P."/>
        </authorList>
    </citation>
    <scope>NUCLEOTIDE SEQUENCE [LARGE SCALE GENOMIC DNA]</scope>
    <source>
        <strain evidence="4 5">DSM 27960</strain>
    </source>
</reference>
<feature type="transmembrane region" description="Helical" evidence="2">
    <location>
        <begin position="38"/>
        <end position="63"/>
    </location>
</feature>
<dbReference type="EMBL" id="JAAMOX010000001">
    <property type="protein sequence ID" value="NIH53801.1"/>
    <property type="molecule type" value="Genomic_DNA"/>
</dbReference>
<accession>A0A7X5R1E0</accession>
<evidence type="ECO:0000313" key="4">
    <source>
        <dbReference type="EMBL" id="NIH53801.1"/>
    </source>
</evidence>
<protein>
    <submittedName>
        <fullName evidence="4">Protein-disulfide isomerase</fullName>
    </submittedName>
</protein>
<evidence type="ECO:0000259" key="3">
    <source>
        <dbReference type="Pfam" id="PF13462"/>
    </source>
</evidence>
<keyword evidence="2" id="KW-0812">Transmembrane</keyword>
<dbReference type="GO" id="GO:0016853">
    <property type="term" value="F:isomerase activity"/>
    <property type="evidence" value="ECO:0007669"/>
    <property type="project" value="UniProtKB-KW"/>
</dbReference>
<feature type="region of interest" description="Disordered" evidence="1">
    <location>
        <begin position="1"/>
        <end position="32"/>
    </location>
</feature>
<dbReference type="SUPFAM" id="SSF52833">
    <property type="entry name" value="Thioredoxin-like"/>
    <property type="match status" value="1"/>
</dbReference>
<keyword evidence="4" id="KW-0413">Isomerase</keyword>
<name>A0A7X5R1E0_9MICO</name>
<keyword evidence="5" id="KW-1185">Reference proteome</keyword>
<keyword evidence="2" id="KW-1133">Transmembrane helix</keyword>
<evidence type="ECO:0000313" key="5">
    <source>
        <dbReference type="Proteomes" id="UP000541033"/>
    </source>
</evidence>
<dbReference type="Pfam" id="PF13462">
    <property type="entry name" value="Thioredoxin_4"/>
    <property type="match status" value="1"/>
</dbReference>
<feature type="compositionally biased region" description="Basic and acidic residues" evidence="1">
    <location>
        <begin position="13"/>
        <end position="30"/>
    </location>
</feature>
<dbReference type="Gene3D" id="3.40.30.10">
    <property type="entry name" value="Glutaredoxin"/>
    <property type="match status" value="1"/>
</dbReference>
<feature type="domain" description="Thioredoxin-like fold" evidence="3">
    <location>
        <begin position="109"/>
        <end position="272"/>
    </location>
</feature>
<comment type="caution">
    <text evidence="4">The sequence shown here is derived from an EMBL/GenBank/DDBJ whole genome shotgun (WGS) entry which is preliminary data.</text>
</comment>
<proteinExistence type="predicted"/>
<dbReference type="CDD" id="cd02972">
    <property type="entry name" value="DsbA_family"/>
    <property type="match status" value="1"/>
</dbReference>
<dbReference type="RefSeq" id="WP_167149713.1">
    <property type="nucleotide sequence ID" value="NZ_JAAMOX010000001.1"/>
</dbReference>
<evidence type="ECO:0000256" key="1">
    <source>
        <dbReference type="SAM" id="MobiDB-lite"/>
    </source>
</evidence>
<dbReference type="AlphaFoldDB" id="A0A7X5R1E0"/>
<gene>
    <name evidence="4" type="ORF">FHX76_001669</name>
</gene>
<evidence type="ECO:0000256" key="2">
    <source>
        <dbReference type="SAM" id="Phobius"/>
    </source>
</evidence>
<dbReference type="InterPro" id="IPR012336">
    <property type="entry name" value="Thioredoxin-like_fold"/>
</dbReference>
<dbReference type="Proteomes" id="UP000541033">
    <property type="component" value="Unassembled WGS sequence"/>
</dbReference>